<dbReference type="EC" id="4.2.3.-" evidence="4"/>
<dbReference type="InterPro" id="IPR008949">
    <property type="entry name" value="Isoprenoid_synthase_dom_sf"/>
</dbReference>
<organism evidence="5 6">
    <name type="scientific">Penicillium cosmopolitanum</name>
    <dbReference type="NCBI Taxonomy" id="1131564"/>
    <lineage>
        <taxon>Eukaryota</taxon>
        <taxon>Fungi</taxon>
        <taxon>Dikarya</taxon>
        <taxon>Ascomycota</taxon>
        <taxon>Pezizomycotina</taxon>
        <taxon>Eurotiomycetes</taxon>
        <taxon>Eurotiomycetidae</taxon>
        <taxon>Eurotiales</taxon>
        <taxon>Aspergillaceae</taxon>
        <taxon>Penicillium</taxon>
    </lineage>
</organism>
<evidence type="ECO:0000313" key="5">
    <source>
        <dbReference type="EMBL" id="KAJ5408656.1"/>
    </source>
</evidence>
<evidence type="ECO:0000256" key="3">
    <source>
        <dbReference type="ARBA" id="ARBA00022842"/>
    </source>
</evidence>
<dbReference type="InterPro" id="IPR034686">
    <property type="entry name" value="Terpene_cyclase-like_2"/>
</dbReference>
<keyword evidence="3 4" id="KW-0460">Magnesium</keyword>
<dbReference type="OrthoDB" id="3004402at2759"/>
<dbReference type="Pfam" id="PF19086">
    <property type="entry name" value="Terpene_syn_C_2"/>
    <property type="match status" value="1"/>
</dbReference>
<dbReference type="Proteomes" id="UP001147747">
    <property type="component" value="Unassembled WGS sequence"/>
</dbReference>
<dbReference type="EMBL" id="JAPZBU010000004">
    <property type="protein sequence ID" value="KAJ5408656.1"/>
    <property type="molecule type" value="Genomic_DNA"/>
</dbReference>
<name>A0A9W9W937_9EURO</name>
<dbReference type="GO" id="GO:0008299">
    <property type="term" value="P:isoprenoid biosynthetic process"/>
    <property type="evidence" value="ECO:0007669"/>
    <property type="project" value="UniProtKB-ARBA"/>
</dbReference>
<dbReference type="GO" id="GO:0046872">
    <property type="term" value="F:metal ion binding"/>
    <property type="evidence" value="ECO:0007669"/>
    <property type="project" value="UniProtKB-KW"/>
</dbReference>
<dbReference type="PANTHER" id="PTHR35201:SF4">
    <property type="entry name" value="BETA-PINACENE SYNTHASE-RELATED"/>
    <property type="match status" value="1"/>
</dbReference>
<keyword evidence="6" id="KW-1185">Reference proteome</keyword>
<comment type="cofactor">
    <cofactor evidence="1 4">
        <name>Mg(2+)</name>
        <dbReference type="ChEBI" id="CHEBI:18420"/>
    </cofactor>
</comment>
<accession>A0A9W9W937</accession>
<evidence type="ECO:0000313" key="6">
    <source>
        <dbReference type="Proteomes" id="UP001147747"/>
    </source>
</evidence>
<dbReference type="SUPFAM" id="SSF48576">
    <property type="entry name" value="Terpenoid synthases"/>
    <property type="match status" value="1"/>
</dbReference>
<dbReference type="RefSeq" id="XP_056492971.1">
    <property type="nucleotide sequence ID" value="XM_056627176.1"/>
</dbReference>
<proteinExistence type="inferred from homology"/>
<evidence type="ECO:0000256" key="2">
    <source>
        <dbReference type="ARBA" id="ARBA00006333"/>
    </source>
</evidence>
<dbReference type="Gene3D" id="1.10.600.10">
    <property type="entry name" value="Farnesyl Diphosphate Synthase"/>
    <property type="match status" value="1"/>
</dbReference>
<evidence type="ECO:0000256" key="4">
    <source>
        <dbReference type="RuleBase" id="RU366034"/>
    </source>
</evidence>
<reference evidence="5" key="2">
    <citation type="journal article" date="2023" name="IMA Fungus">
        <title>Comparative genomic study of the Penicillium genus elucidates a diverse pangenome and 15 lateral gene transfer events.</title>
        <authorList>
            <person name="Petersen C."/>
            <person name="Sorensen T."/>
            <person name="Nielsen M.R."/>
            <person name="Sondergaard T.E."/>
            <person name="Sorensen J.L."/>
            <person name="Fitzpatrick D.A."/>
            <person name="Frisvad J.C."/>
            <person name="Nielsen K.L."/>
        </authorList>
    </citation>
    <scope>NUCLEOTIDE SEQUENCE</scope>
    <source>
        <strain evidence="5">IBT 29677</strain>
    </source>
</reference>
<dbReference type="AlphaFoldDB" id="A0A9W9W937"/>
<dbReference type="PANTHER" id="PTHR35201">
    <property type="entry name" value="TERPENE SYNTHASE"/>
    <property type="match status" value="1"/>
</dbReference>
<keyword evidence="4" id="KW-0456">Lyase</keyword>
<gene>
    <name evidence="5" type="ORF">N7509_002539</name>
</gene>
<sequence>MLSITETIPIATQLLLKGAEKSHSYSTWKPLIHPRADETCRENDEYFLQLWPFPSEKSRETFVNAGFGRVTCLYFPLARDDRIIFACKLLTILFLIDDILEDMSLEEGEAYNARLMPLMRGDQQPNRKELLSGYPRMPAQITAVLKLTSMSEIGDIPVDFMMYDLWEEMRAANPVLADGILEPTFTFMRAQTDKARLSIKELGHYLVYRERDVGKALLSALMRFTMDLELTPEEQTSMVPLERNCSKQISVVNDIWSWEKEVRASQSGHEEGSVLCSGVKVLAEATNLDIAATKRLLQAMVEEWNKVHDRLTAEHIAMGCRSVVKLYMKGLEYQMSGNQLWSQTTLRYVDKEVSASA</sequence>
<comment type="similarity">
    <text evidence="2 4">Belongs to the terpene synthase family.</text>
</comment>
<dbReference type="GO" id="GO:0010333">
    <property type="term" value="F:terpene synthase activity"/>
    <property type="evidence" value="ECO:0007669"/>
    <property type="project" value="InterPro"/>
</dbReference>
<keyword evidence="4" id="KW-0479">Metal-binding</keyword>
<dbReference type="GeneID" id="81366156"/>
<comment type="caution">
    <text evidence="5">The sequence shown here is derived from an EMBL/GenBank/DDBJ whole genome shotgun (WGS) entry which is preliminary data.</text>
</comment>
<reference evidence="5" key="1">
    <citation type="submission" date="2022-12" db="EMBL/GenBank/DDBJ databases">
        <authorList>
            <person name="Petersen C."/>
        </authorList>
    </citation>
    <scope>NUCLEOTIDE SEQUENCE</scope>
    <source>
        <strain evidence="5">IBT 29677</strain>
    </source>
</reference>
<evidence type="ECO:0000256" key="1">
    <source>
        <dbReference type="ARBA" id="ARBA00001946"/>
    </source>
</evidence>
<protein>
    <recommendedName>
        <fullName evidence="4">Terpene synthase</fullName>
        <ecNumber evidence="4">4.2.3.-</ecNumber>
    </recommendedName>
</protein>